<dbReference type="Proteomes" id="UP000694257">
    <property type="component" value="Chromosome"/>
</dbReference>
<accession>A0ABX8RSG9</accession>
<protein>
    <submittedName>
        <fullName evidence="1">Uncharacterized protein</fullName>
    </submittedName>
</protein>
<keyword evidence="2" id="KW-1185">Reference proteome</keyword>
<organism evidence="1 2">
    <name type="scientific">Nocardia iowensis</name>
    <dbReference type="NCBI Taxonomy" id="204891"/>
    <lineage>
        <taxon>Bacteria</taxon>
        <taxon>Bacillati</taxon>
        <taxon>Actinomycetota</taxon>
        <taxon>Actinomycetes</taxon>
        <taxon>Mycobacteriales</taxon>
        <taxon>Nocardiaceae</taxon>
        <taxon>Nocardia</taxon>
    </lineage>
</organism>
<name>A0ABX8RSG9_NOCIO</name>
<reference evidence="1 2" key="1">
    <citation type="submission" date="2021-07" db="EMBL/GenBank/DDBJ databases">
        <title>Whole Genome Sequence of Nocardia Iowensis.</title>
        <authorList>
            <person name="Lamm A."/>
            <person name="Collins-Fairclough A.M."/>
            <person name="Bunk B."/>
            <person name="Sproer C."/>
        </authorList>
    </citation>
    <scope>NUCLEOTIDE SEQUENCE [LARGE SCALE GENOMIC DNA]</scope>
    <source>
        <strain evidence="1 2">NRRL 5646</strain>
    </source>
</reference>
<evidence type="ECO:0000313" key="1">
    <source>
        <dbReference type="EMBL" id="QXN92587.1"/>
    </source>
</evidence>
<gene>
    <name evidence="1" type="ORF">KV110_05440</name>
</gene>
<dbReference type="RefSeq" id="WP_218473990.1">
    <property type="nucleotide sequence ID" value="NZ_BAABJN010000005.1"/>
</dbReference>
<proteinExistence type="predicted"/>
<evidence type="ECO:0000313" key="2">
    <source>
        <dbReference type="Proteomes" id="UP000694257"/>
    </source>
</evidence>
<dbReference type="EMBL" id="CP078145">
    <property type="protein sequence ID" value="QXN92587.1"/>
    <property type="molecule type" value="Genomic_DNA"/>
</dbReference>
<sequence>MLDLLRHDSLVVVNNLPWVQAFLEVTAGTVLLFVHRSLALPLDDENYDPVADFIKVRRTKLLSERTERLPQFMFGQALMSCYRIDGVKESAA</sequence>